<dbReference type="Pfam" id="PF12781">
    <property type="entry name" value="AAA_9"/>
    <property type="match status" value="1"/>
</dbReference>
<feature type="domain" description="AAA+ ATPase" evidence="15">
    <location>
        <begin position="1834"/>
        <end position="1971"/>
    </location>
</feature>
<keyword evidence="8" id="KW-0243">Dynein</keyword>
<dbReference type="Pfam" id="PF17857">
    <property type="entry name" value="AAA_lid_1"/>
    <property type="match status" value="1"/>
</dbReference>
<dbReference type="InterPro" id="IPR043157">
    <property type="entry name" value="Dynein_AAA1S"/>
</dbReference>
<dbReference type="InterPro" id="IPR003593">
    <property type="entry name" value="AAA+_ATPase"/>
</dbReference>
<dbReference type="Pfam" id="PF18198">
    <property type="entry name" value="AAA_lid_11"/>
    <property type="match status" value="1"/>
</dbReference>
<gene>
    <name evidence="16" type="ORF">C0Q70_13943</name>
</gene>
<dbReference type="Gene3D" id="3.40.50.300">
    <property type="entry name" value="P-loop containing nucleotide triphosphate hydrolases"/>
    <property type="match status" value="6"/>
</dbReference>
<dbReference type="InterPro" id="IPR027417">
    <property type="entry name" value="P-loop_NTPase"/>
</dbReference>
<dbReference type="Gene3D" id="1.20.920.30">
    <property type="match status" value="1"/>
</dbReference>
<dbReference type="Gene3D" id="1.20.58.1120">
    <property type="match status" value="1"/>
</dbReference>
<dbReference type="PROSITE" id="PS00675">
    <property type="entry name" value="SIGMA54_INTERACT_1"/>
    <property type="match status" value="1"/>
</dbReference>
<dbReference type="GO" id="GO:0007018">
    <property type="term" value="P:microtubule-based movement"/>
    <property type="evidence" value="ECO:0007669"/>
    <property type="project" value="InterPro"/>
</dbReference>
<keyword evidence="9" id="KW-0175">Coiled coil</keyword>
<evidence type="ECO:0000256" key="11">
    <source>
        <dbReference type="ARBA" id="ARBA00023175"/>
    </source>
</evidence>
<feature type="compositionally biased region" description="Basic residues" evidence="14">
    <location>
        <begin position="867"/>
        <end position="877"/>
    </location>
</feature>
<dbReference type="OrthoDB" id="5593012at2759"/>
<evidence type="ECO:0000256" key="3">
    <source>
        <dbReference type="ARBA" id="ARBA00022490"/>
    </source>
</evidence>
<dbReference type="Gene3D" id="6.10.140.1060">
    <property type="match status" value="1"/>
</dbReference>
<dbReference type="InterPro" id="IPR041466">
    <property type="entry name" value="Dynein_AAA5_ext"/>
</dbReference>
<keyword evidence="17" id="KW-1185">Reference proteome</keyword>
<dbReference type="InterPro" id="IPR024317">
    <property type="entry name" value="Dynein_heavy_chain_D4_dom"/>
</dbReference>
<dbReference type="InterPro" id="IPR035699">
    <property type="entry name" value="AAA_6"/>
</dbReference>
<dbReference type="Gene3D" id="1.10.8.710">
    <property type="match status" value="1"/>
</dbReference>
<feature type="compositionally biased region" description="Polar residues" evidence="14">
    <location>
        <begin position="4010"/>
        <end position="4020"/>
    </location>
</feature>
<dbReference type="InterPro" id="IPR041589">
    <property type="entry name" value="DNAH3_AAA_lid_1"/>
</dbReference>
<dbReference type="FunFam" id="3.10.490.20:FF:000005">
    <property type="entry name" value="Dynein axonemal heavy chain 6"/>
    <property type="match status" value="1"/>
</dbReference>
<evidence type="ECO:0000256" key="5">
    <source>
        <dbReference type="ARBA" id="ARBA00022737"/>
    </source>
</evidence>
<accession>A0A2T7NYR1</accession>
<evidence type="ECO:0000256" key="8">
    <source>
        <dbReference type="ARBA" id="ARBA00023017"/>
    </source>
</evidence>
<dbReference type="EMBL" id="PZQS01000008">
    <property type="protein sequence ID" value="PVD26273.1"/>
    <property type="molecule type" value="Genomic_DNA"/>
</dbReference>
<dbReference type="Gene3D" id="1.20.920.20">
    <property type="match status" value="1"/>
</dbReference>
<dbReference type="Pfam" id="PF12780">
    <property type="entry name" value="AAA_8"/>
    <property type="match status" value="1"/>
</dbReference>
<dbReference type="Pfam" id="PF17852">
    <property type="entry name" value="Dynein_AAA_lid"/>
    <property type="match status" value="1"/>
</dbReference>
<evidence type="ECO:0000313" key="17">
    <source>
        <dbReference type="Proteomes" id="UP000245119"/>
    </source>
</evidence>
<feature type="compositionally biased region" description="Basic and acidic residues" evidence="14">
    <location>
        <begin position="4022"/>
        <end position="4032"/>
    </location>
</feature>
<dbReference type="Gene3D" id="1.10.287.2620">
    <property type="match status" value="1"/>
</dbReference>
<dbReference type="Gene3D" id="3.10.490.20">
    <property type="match status" value="1"/>
</dbReference>
<comment type="similarity">
    <text evidence="2">Belongs to the dynein heavy chain family.</text>
</comment>
<dbReference type="STRING" id="400727.A0A2T7NYR1"/>
<comment type="subcellular location">
    <subcellularLocation>
        <location evidence="1">Cytoplasm</location>
        <location evidence="1">Cytoskeleton</location>
        <location evidence="1">Cilium axoneme</location>
    </subcellularLocation>
</comment>
<evidence type="ECO:0000313" key="16">
    <source>
        <dbReference type="EMBL" id="PVD26273.1"/>
    </source>
</evidence>
<dbReference type="FunFam" id="3.40.50.300:FF:000049">
    <property type="entry name" value="Dynein, axonemal, heavy chain 5"/>
    <property type="match status" value="1"/>
</dbReference>
<dbReference type="FunFam" id="1.10.8.720:FF:000001">
    <property type="entry name" value="dynein heavy chain 7, axonemal"/>
    <property type="match status" value="1"/>
</dbReference>
<dbReference type="Pfam" id="PF12775">
    <property type="entry name" value="AAA_7"/>
    <property type="match status" value="2"/>
</dbReference>
<keyword evidence="5" id="KW-0677">Repeat</keyword>
<dbReference type="SMART" id="SM00382">
    <property type="entry name" value="AAA"/>
    <property type="match status" value="3"/>
</dbReference>
<organism evidence="16 17">
    <name type="scientific">Pomacea canaliculata</name>
    <name type="common">Golden apple snail</name>
    <dbReference type="NCBI Taxonomy" id="400727"/>
    <lineage>
        <taxon>Eukaryota</taxon>
        <taxon>Metazoa</taxon>
        <taxon>Spiralia</taxon>
        <taxon>Lophotrochozoa</taxon>
        <taxon>Mollusca</taxon>
        <taxon>Gastropoda</taxon>
        <taxon>Caenogastropoda</taxon>
        <taxon>Architaenioglossa</taxon>
        <taxon>Ampullarioidea</taxon>
        <taxon>Ampullariidae</taxon>
        <taxon>Pomacea</taxon>
    </lineage>
</organism>
<dbReference type="FunFam" id="3.20.180.20:FF:000003">
    <property type="entry name" value="Dynein heavy chain 12, axonemal"/>
    <property type="match status" value="1"/>
</dbReference>
<keyword evidence="6" id="KW-0547">Nucleotide-binding</keyword>
<dbReference type="Gene3D" id="1.20.140.100">
    <property type="entry name" value="Dynein heavy chain, N-terminal domain 2"/>
    <property type="match status" value="1"/>
</dbReference>
<feature type="compositionally biased region" description="Basic residues" evidence="14">
    <location>
        <begin position="282"/>
        <end position="292"/>
    </location>
</feature>
<evidence type="ECO:0000256" key="9">
    <source>
        <dbReference type="ARBA" id="ARBA00023054"/>
    </source>
</evidence>
<dbReference type="Gene3D" id="1.10.8.720">
    <property type="entry name" value="Region D6 of dynein motor"/>
    <property type="match status" value="1"/>
</dbReference>
<dbReference type="Pfam" id="PF12774">
    <property type="entry name" value="AAA_6"/>
    <property type="match status" value="1"/>
</dbReference>
<feature type="region of interest" description="Disordered" evidence="14">
    <location>
        <begin position="807"/>
        <end position="885"/>
    </location>
</feature>
<dbReference type="FunFam" id="3.40.50.300:FF:000153">
    <property type="entry name" value="Dynein axonemal heavy chain 1"/>
    <property type="match status" value="1"/>
</dbReference>
<dbReference type="InterPro" id="IPR041228">
    <property type="entry name" value="Dynein_C"/>
</dbReference>
<keyword evidence="13" id="KW-0966">Cell projection</keyword>
<dbReference type="InterPro" id="IPR042228">
    <property type="entry name" value="Dynein_linker_3"/>
</dbReference>
<dbReference type="FunFam" id="1.20.58.1120:FF:000007">
    <property type="entry name" value="Dynein heavy chain 4"/>
    <property type="match status" value="1"/>
</dbReference>
<dbReference type="GO" id="GO:0030286">
    <property type="term" value="C:dynein complex"/>
    <property type="evidence" value="ECO:0007669"/>
    <property type="project" value="UniProtKB-KW"/>
</dbReference>
<dbReference type="Proteomes" id="UP000245119">
    <property type="component" value="Linkage Group LG8"/>
</dbReference>
<name>A0A2T7NYR1_POMCA</name>
<comment type="caution">
    <text evidence="16">The sequence shown here is derived from an EMBL/GenBank/DDBJ whole genome shotgun (WGS) entry which is preliminary data.</text>
</comment>
<dbReference type="InterPro" id="IPR041658">
    <property type="entry name" value="AAA_lid_11"/>
</dbReference>
<dbReference type="InterPro" id="IPR024743">
    <property type="entry name" value="Dynein_HC_stalk"/>
</dbReference>
<evidence type="ECO:0000256" key="7">
    <source>
        <dbReference type="ARBA" id="ARBA00022840"/>
    </source>
</evidence>
<dbReference type="InterPro" id="IPR042222">
    <property type="entry name" value="Dynein_2_N"/>
</dbReference>
<dbReference type="FunFam" id="1.20.920.20:FF:000001">
    <property type="entry name" value="dynein heavy chain 2, axonemal"/>
    <property type="match status" value="1"/>
</dbReference>
<dbReference type="InterPro" id="IPR043160">
    <property type="entry name" value="Dynein_C_barrel"/>
</dbReference>
<dbReference type="FunFam" id="3.40.50.300:FF:001810">
    <property type="entry name" value="Cytoplasmic dynein 2 heavy chain 1"/>
    <property type="match status" value="1"/>
</dbReference>
<dbReference type="GO" id="GO:0005930">
    <property type="term" value="C:axoneme"/>
    <property type="evidence" value="ECO:0007669"/>
    <property type="project" value="UniProtKB-SubCell"/>
</dbReference>
<evidence type="ECO:0000256" key="13">
    <source>
        <dbReference type="ARBA" id="ARBA00023273"/>
    </source>
</evidence>
<keyword evidence="11" id="KW-0505">Motor protein</keyword>
<feature type="compositionally biased region" description="Basic and acidic residues" evidence="14">
    <location>
        <begin position="689"/>
        <end position="700"/>
    </location>
</feature>
<sequence length="4898" mass="556201">MSRGESRISHLSQISESTVLNQDFAELSALEQDFLDKGHSPVGKITHFQNGLESVKDFSTSNDHLVRRANRGTAGINMAERLKERLYCRPENSDVLHYVRHQTAKTIVAGRPVQLVPLQRPPSAKQNKPQIDAICTTICKRDFLNHQKQLKEPKDHSGFQKILGKHADKSASKTVTKEQTVDSYVQDVTLESHAATEKKTEVIQTLKGVDSKVSVASLCGARIVGSDKNKQHDGLIPIIAKRHPDVDICACRSTSEQKQSLYRAQSAQPSNHPSVNTSGSARRVHSAKRAHSGRMDMSKVLSYLKKNKYDDTIPDNDSAYDNLLDMRNRLGWDTNIPRHGPACKKEMYKLSDFSKDEKEVHLVKNDDGQFLYCLPRNRDNPRGRYEPYDLQVVSANTARAQSLYWTVSASYITLCDERNGKVDQSSATPVLWWLWERRLFYMVYNFPVFVKFRLWKAFSLWRYCIRHQKNSENQALLYKTLFMANEVLQGCIIHVQSLCETAKGTSKDRGAILLVDLDSSKTLSLQDFQRKQELQCDMAFRMMSALREKVIELVWESCATVAEMEGITQGIRGDSPRKVTIQPLAACSTSHPKVLKNGSARDTDQKEKKKLKPLYAEIAEWRKILARLACFLRAVDYSLQELLRHLVFSAVQKLLDHLMTSYQAHEEDDENEREQDNRYHSDITSSRESSPKIKLDRRSDSAYSYAPDTPTFKRYDKKEDTTQKGYVIPHYDFNQIEKVEGPPDIDDVLEEIRQRDIVEEIISPVFFISLVLNVPTHSNVNSSKSARDISHKESKVKWSLPNTASKAKGVTFDEATETESESEQEEESGSDEEDIQSLSEEDAEQASNKAATKERQYAYPSGTVKSPGRRKASHHQTRSFVSLSPSPPDFRASVGYLVGLFEDTVSKFVPMMREPRLEVFYTPPKHDLRLHYDKEEEEERRETRRPWPDLELILHDDPAYQLLLSSVQSHMDMEMETVEQYSSNYHQFCLMVDQSRHMKVDESMARSPWTTDDFNQVLAAHTEMVRRMKKMVMSRRVGMIQVKAEDFCGSCLPYPQKVVKEVHEKLPVIANKRNDDLLTIIKGASKRLDKFPDTVEEFVEHLSFLGRMSTELPALDKEYNIVHKLFTIARDYNVEVQPEDLALYKTLSPSFQHLKSTILYCEAKKDDNIRKFSSHLDTLIYNIHSKLMELKSRVQDPDLLHTDTMAVSALETIRNLQEEVQSLSVRARSYASYQERFGSSLSNTKKSYYGDLLMMDKKSDASAQDIQMELSEIERDLTLRGLLWQSLVEWAHLVDEWTATAFDSVNVESLQKNVNKLTQTVYMLEKGLPHNEVVPRLKEKVMDFKQGMPVITSLRNPYLRQRHWDAIQRTINKVISREKSFTLGNLLDMNIFKHKEKIQDISTTASNEATLELMLQKIIDLWQTTDFRLVPHVGRDTLIIYGADDIMAQLEESQVTIATIRGSRYVGPIKAQVEEWERKLQVFARTLDEWLNCQRNWLYLEQIFSTPDIQRQLPNEYKMFSSVDKSWKDIMRRVEDRPNALRSAIAPGTLDTLQQANASLEKIHKCLEDYLETKRFVFPRFYFLSNDELLDILAQSKDPNAVQPHLGKCFGNIKQLEIQQLLRQPPTVISIMSAEQEVITMPRNIRARGPVEQWLGTVEAGMFETVKKHLKLGLADWTDTNLVNWVLKHPGQVVLTVTQIHFNKDVQAALDQTSTLIATRDNMVSQLNELAGLVLSPLIAFQRQSIEALLTITVHNRDIMNTLIKQRVSKPSDFEWKKQLRYEWDETTNNCQVLQSNAAFQYGYEYLGCSPRLVITPLTDRCYLTLTGAMNLHLGGSPAGPAGTGKTETVKDLAKAVGKQCVVFNCSEGIDYKMLGKFFSGLAQSGSWCCFDEFNRIDIEVLSVVAQQILTIKTAKDSNSLRFMFEGRDIKLNATCAYFITMNPTYAGRVELPDNLKSLFRSVAMMVPDYALIAEIMLFSEGFVTAKSLSQKIVNLYQLASKQLSQQDHYDFGMRAIKSVLVMAGHGRRHAQLRNGHTAKQLTEEEESHVLIHSLRDANLPKFLAEDVPLFESILADLFPGVVPPEQDYGSLEKAISMAIRDQGLQHWSSQIEKVRQLHSQILVRHGVMLVGPTGGGKTTVRNILQKALVLLPMLTPQEGVKSEPDARRHSVFFNRGKKGHVETFVVNPKCVKLGELYGETDPHTFEWSDGLIAAATRRFSKETAILTPSTEDPKAVRLASSETHASSSHLAHSYECFWSPESRIRKSGSWRHAFFSWENETERKELTEGPITDWRWIVLDGPVDTLWVENLNTVLDDSKVLCLASGERISLSSGMRLLFEVDNLSQASPATISRCAMVYMDPVDLGWRPFVKTWLSKLPRDMPESGKNHLQTLFSHAIDKGLRFLQQHSRFLFIPTPENSIITCLCSILGAYIDFLSSHGGFGNPDKEDGQGLNPVTPDESHTQVKVLNSPIKVPNSHLDVLLIINGGVPSVSETKKYFLQKHPGQLCNLLGKLFVFSFTWSVGGILHRQEDGDEDEVVYRHNADGHEKNIDICHEFDNFVREIFEVEPPLGVRLPAGNKNIFSYFIDMETSNFVLWDVLVPSTKSLIEKGAVITIGETMGLAMQHQKGQDHEAKIVPTVDIVRFSFLTGLLVLKKHPVLLTGDSGVGKTAIINNMLKEMEKESGTTFKSGTVLGTVFNFSEKKSALLENISSLTQFGQESSDHVVDLLLGSDKSRTTTGILSTTVQMSAQTSSHRLQSQIKLKLIKKGRDALGAPKGRKVVVFVDDLNMPAPEKFGAQPPLELLRQDIVDVNIVAACGPPGGGRNPISPRLLKNFCLLALPQPSTRSLQHIYQVQLGRFFQEGEFMPEVLECLFPLVSAAIAVYYRMGSTMLPTPTKSHYTFNIRDVSKVIQGLMQANEAVIVGKESCAQIFAHEATRVFHDRLVSSQDRRTFFEILSDNLHDYFKVRWSADKLMNEAVLFGDFFEMDDATEQRIYRPMMDQTKLTRVLEDSYMRYNYGEKSIQLVFFRDAVEHVVRAARVFRQPGGHLLLVGLDGTGKSTVVHLASYIAQCEITRLKLHKHYGTSEFRDDLKTLFRQSGVKGINTVFLLADSDIVKESFLEDINCILNSGEVPDLFDNEELDGITMDLKASATEADVPDTRDAVYQFFIQRVRQHLHVTLTMSPAGDKFRQRCRMNPSLINCCTIDWYDEWSEEAMLSVAQVLFASTEFIANPQLDIEELKECVAHICVAVHKSVAETGPRYWQEMRRHYYVTPSSYMEQIRLYARMLRDNKREFDTEVLLEKLEKDQEAVEQVRQIVENEEAIMKRETEIVQNYADECQNDLASVLPVLQQAIASLETLDKASISEIRVYKTPPSLVETVMSAVCVLFQRKPDWPTATQMLRDPNFLKKLLQFDKNSVPSKVFTKLKKFSSVEDFKPDIVGKVSVACRSLCEWVLALEHYNDVYKMVKPKQARVEDAREALRLAQDSLANKQNSLKKIQKHLGLIQQQYQDSVTQRDALKKRMVVTSQRLQRASVLISALEDEKGRWLQSVDVLDGKLEGLVGNTLVGAAAVAYLGPLTLKYRQELVEKWVTMCRENNVPITQNFHLTNVMADANQIMKWYNCGLPRDKHSTENAIFVKRARKWPLLIDPQAQGVSWVRQMEGQRLKTVTATDPNLMRTLETAVKVGDPVLIKEVGEELDPALRPIVMQETVRRGGQVVMKLGDTEIEYNSNFRLYMATSMANPNFLPAIFIQTNIINFTVTFDGLQEQLLSVVVKQERPQLESQREELLESIASDRQLLRDLEDKSLSLLQKTEGHILDDQDLVDTLQQSKGKNQEIYTRVQQSEETERKIDAARKKYLPVARRGAVLYFVLAELANIDVMYQYSLDWFQQMFASCIASPVTNTLQGDVSMISSTSSTFATGILHPSSAHTIQSAEDFEKDTSLGTHSLPNDDEELQKHLHGMIERLTFSIYRIVSVGLFSSHQLTFSFLLCASIMRANSQGTDNVKSMLTTGSRRSSHDKDKGSKHEQRKRLTPIEQLEAEASSGDPNFHKQKRPPEWIAESNWKLCQLLNATLPQFTSLCRSLITCHQQWESFRTSEDCFLLMEVPFCLGGSPEHGNVIAFDWHLLSRFQKLLLIRVLRSDALVASMVSFVQEQLGEKYLSTGTFDLKEIYEGSTSKSPLIFILSPGCDPASQLLRFAKELRGSSLHLDMISLGRGQGPRAEELINKAQVLKGRWVFLQNCHLAASWMPRLQNIVENFNRATTDEVDPQFRLWLSSRPDSSFPVSILQTGIKMTVESPKGLKANMLKIFGSSGTGIITEHMYEEWVKKPNWHTLLYGLCLFNAVIHERKKFGRLGWNIPYEFNDSDLEVAILKLQMLLESQEDVPWQALLYLTGEVCYGGRVTDDWDRRCLLNLLNKFYCPESLLPGYSYSSGQMYQPVPDSLPFSMVLSFVEELPVVDAPDIFGMTEISEKACRELQAFEIIHTLVDVQPRVSHGSSGSQKTDDEVVLELASGILEQVPQTVEAIQVETVASGTSQQKQMHLSVKGLVNRDINTKGLDKDKVNALYTAAQNILDGSALITVLRQEMDRFNNLLHVIHTTLRLLCLAIKGEIIMSDQLEETYKSILKQEVPPQWSAVSYESNKPLGTWVKDLECRVDFFSTWAEILCKTIEQQFRQATQQTGQQDIDMSDPIRIQPNSFWLSAFFFPQGFLTAVLQNHARKVGISIDSLEFNFHVKKPHLEIQELKRKNIYLVIHDAAFGRSSPPEDGVLVFGLYLDGANWNPELHCLQDQQTDHRFCAMPEIHFEPVAVCFIVRVTPDTSAVRDDTEASTTEISSVFTYECPLYRTPARAGTLSSTGLSTNFVTAVNIPSAQPPDFWILRGVAMMCQIDE</sequence>
<dbReference type="InterPro" id="IPR026983">
    <property type="entry name" value="DHC"/>
</dbReference>
<feature type="domain" description="AAA+ ATPase" evidence="15">
    <location>
        <begin position="2656"/>
        <end position="2843"/>
    </location>
</feature>
<evidence type="ECO:0000256" key="10">
    <source>
        <dbReference type="ARBA" id="ARBA00023069"/>
    </source>
</evidence>
<dbReference type="Gene3D" id="1.20.1270.280">
    <property type="match status" value="1"/>
</dbReference>
<dbReference type="InterPro" id="IPR035706">
    <property type="entry name" value="AAA_9"/>
</dbReference>
<dbReference type="Gene3D" id="1.10.472.130">
    <property type="match status" value="1"/>
</dbReference>
<evidence type="ECO:0000256" key="2">
    <source>
        <dbReference type="ARBA" id="ARBA00008887"/>
    </source>
</evidence>
<feature type="compositionally biased region" description="Acidic residues" evidence="14">
    <location>
        <begin position="814"/>
        <end position="844"/>
    </location>
</feature>
<feature type="region of interest" description="Disordered" evidence="14">
    <location>
        <begin position="665"/>
        <end position="717"/>
    </location>
</feature>
<dbReference type="GO" id="GO:0051959">
    <property type="term" value="F:dynein light intermediate chain binding"/>
    <property type="evidence" value="ECO:0007669"/>
    <property type="project" value="InterPro"/>
</dbReference>
<feature type="compositionally biased region" description="Polar residues" evidence="14">
    <location>
        <begin position="260"/>
        <end position="280"/>
    </location>
</feature>
<dbReference type="InterPro" id="IPR025662">
    <property type="entry name" value="Sigma_54_int_dom_ATP-bd_1"/>
</dbReference>
<keyword evidence="4" id="KW-0493">Microtubule</keyword>
<dbReference type="GO" id="GO:0045505">
    <property type="term" value="F:dynein intermediate chain binding"/>
    <property type="evidence" value="ECO:0007669"/>
    <property type="project" value="InterPro"/>
</dbReference>
<dbReference type="Gene3D" id="1.10.8.1220">
    <property type="match status" value="1"/>
</dbReference>
<dbReference type="GO" id="GO:0005874">
    <property type="term" value="C:microtubule"/>
    <property type="evidence" value="ECO:0007669"/>
    <property type="project" value="UniProtKB-KW"/>
</dbReference>
<feature type="region of interest" description="Disordered" evidence="14">
    <location>
        <begin position="4010"/>
        <end position="4058"/>
    </location>
</feature>
<dbReference type="InterPro" id="IPR013602">
    <property type="entry name" value="Dynein_heavy_linker"/>
</dbReference>
<evidence type="ECO:0000256" key="14">
    <source>
        <dbReference type="SAM" id="MobiDB-lite"/>
    </source>
</evidence>
<dbReference type="GO" id="GO:0005524">
    <property type="term" value="F:ATP binding"/>
    <property type="evidence" value="ECO:0007669"/>
    <property type="project" value="UniProtKB-KW"/>
</dbReference>
<evidence type="ECO:0000256" key="1">
    <source>
        <dbReference type="ARBA" id="ARBA00004430"/>
    </source>
</evidence>
<dbReference type="FunFam" id="1.10.8.710:FF:000004">
    <property type="entry name" value="Dynein axonemal heavy chain 6"/>
    <property type="match status" value="1"/>
</dbReference>
<dbReference type="Pfam" id="PF03028">
    <property type="entry name" value="Dynein_heavy"/>
    <property type="match status" value="1"/>
</dbReference>
<dbReference type="SUPFAM" id="SSF52540">
    <property type="entry name" value="P-loop containing nucleoside triphosphate hydrolases"/>
    <property type="match status" value="4"/>
</dbReference>
<dbReference type="InterPro" id="IPR004273">
    <property type="entry name" value="Dynein_heavy_D6_P-loop"/>
</dbReference>
<keyword evidence="3" id="KW-0963">Cytoplasm</keyword>
<dbReference type="FunFam" id="1.20.920.30:FF:000002">
    <property type="entry name" value="Dynein axonemal heavy chain 3"/>
    <property type="match status" value="1"/>
</dbReference>
<evidence type="ECO:0000256" key="4">
    <source>
        <dbReference type="ARBA" id="ARBA00022701"/>
    </source>
</evidence>
<dbReference type="Pfam" id="PF08393">
    <property type="entry name" value="DHC_N2"/>
    <property type="match status" value="1"/>
</dbReference>
<dbReference type="PANTHER" id="PTHR22878:SF64">
    <property type="entry name" value="DYNEIN AXONEMAL HEAVY CHAIN 14"/>
    <property type="match status" value="1"/>
</dbReference>
<dbReference type="Pfam" id="PF18199">
    <property type="entry name" value="Dynein_C"/>
    <property type="match status" value="1"/>
</dbReference>
<keyword evidence="10" id="KW-0969">Cilium</keyword>
<evidence type="ECO:0000259" key="15">
    <source>
        <dbReference type="SMART" id="SM00382"/>
    </source>
</evidence>
<protein>
    <recommendedName>
        <fullName evidence="15">AAA+ ATPase domain-containing protein</fullName>
    </recommendedName>
</protein>
<dbReference type="GO" id="GO:0008569">
    <property type="term" value="F:minus-end-directed microtubule motor activity"/>
    <property type="evidence" value="ECO:0007669"/>
    <property type="project" value="InterPro"/>
</dbReference>
<dbReference type="FunFam" id="1.10.287.2620:FF:000001">
    <property type="entry name" value="Cytoplasmic dynein heavy chain 1"/>
    <property type="match status" value="1"/>
</dbReference>
<dbReference type="PANTHER" id="PTHR22878">
    <property type="entry name" value="DYNEIN HEAVY CHAIN 6, AXONEMAL-LIKE-RELATED"/>
    <property type="match status" value="1"/>
</dbReference>
<dbReference type="InterPro" id="IPR042219">
    <property type="entry name" value="AAA_lid_11_sf"/>
</dbReference>
<feature type="domain" description="AAA+ ATPase" evidence="15">
    <location>
        <begin position="3047"/>
        <end position="3164"/>
    </location>
</feature>
<dbReference type="FunFam" id="3.40.50.300:FF:000063">
    <property type="entry name" value="dynein heavy chain 6, axonemal"/>
    <property type="match status" value="1"/>
</dbReference>
<keyword evidence="7" id="KW-0067">ATP-binding</keyword>
<dbReference type="Gene3D" id="3.20.180.20">
    <property type="entry name" value="Dynein heavy chain, N-terminal domain 2"/>
    <property type="match status" value="1"/>
</dbReference>
<proteinExistence type="inferred from homology"/>
<feature type="region of interest" description="Disordered" evidence="14">
    <location>
        <begin position="260"/>
        <end position="293"/>
    </location>
</feature>
<evidence type="ECO:0000256" key="12">
    <source>
        <dbReference type="ARBA" id="ARBA00023212"/>
    </source>
</evidence>
<keyword evidence="12" id="KW-0206">Cytoskeleton</keyword>
<dbReference type="Pfam" id="PF12777">
    <property type="entry name" value="MT"/>
    <property type="match status" value="1"/>
</dbReference>
<dbReference type="FunFam" id="1.20.140.100:FF:000004">
    <property type="entry name" value="Dynein axonemal heavy chain 6"/>
    <property type="match status" value="1"/>
</dbReference>
<reference evidence="16 17" key="1">
    <citation type="submission" date="2018-04" db="EMBL/GenBank/DDBJ databases">
        <title>The genome of golden apple snail Pomacea canaliculata provides insight into stress tolerance and invasive adaptation.</title>
        <authorList>
            <person name="Liu C."/>
            <person name="Liu B."/>
            <person name="Ren Y."/>
            <person name="Zhang Y."/>
            <person name="Wang H."/>
            <person name="Li S."/>
            <person name="Jiang F."/>
            <person name="Yin L."/>
            <person name="Zhang G."/>
            <person name="Qian W."/>
            <person name="Fan W."/>
        </authorList>
    </citation>
    <scope>NUCLEOTIDE SEQUENCE [LARGE SCALE GENOMIC DNA]</scope>
    <source>
        <strain evidence="16">SZHN2017</strain>
        <tissue evidence="16">Muscle</tissue>
    </source>
</reference>
<evidence type="ECO:0000256" key="6">
    <source>
        <dbReference type="ARBA" id="ARBA00022741"/>
    </source>
</evidence>